<reference evidence="1" key="2">
    <citation type="journal article" date="2015" name="Data Brief">
        <title>Shoot transcriptome of the giant reed, Arundo donax.</title>
        <authorList>
            <person name="Barrero R.A."/>
            <person name="Guerrero F.D."/>
            <person name="Moolhuijzen P."/>
            <person name="Goolsby J.A."/>
            <person name="Tidwell J."/>
            <person name="Bellgard S.E."/>
            <person name="Bellgard M.I."/>
        </authorList>
    </citation>
    <scope>NUCLEOTIDE SEQUENCE</scope>
    <source>
        <tissue evidence="1">Shoot tissue taken approximately 20 cm above the soil surface</tissue>
    </source>
</reference>
<accession>A0A0A9EUN8</accession>
<name>A0A0A9EUN8_ARUDO</name>
<dbReference type="AlphaFoldDB" id="A0A0A9EUN8"/>
<dbReference type="EMBL" id="GBRH01198143">
    <property type="protein sequence ID" value="JAD99752.1"/>
    <property type="molecule type" value="Transcribed_RNA"/>
</dbReference>
<evidence type="ECO:0000313" key="1">
    <source>
        <dbReference type="EMBL" id="JAD99752.1"/>
    </source>
</evidence>
<reference evidence="1" key="1">
    <citation type="submission" date="2014-09" db="EMBL/GenBank/DDBJ databases">
        <authorList>
            <person name="Magalhaes I.L.F."/>
            <person name="Oliveira U."/>
            <person name="Santos F.R."/>
            <person name="Vidigal T.H.D.A."/>
            <person name="Brescovit A.D."/>
            <person name="Santos A.J."/>
        </authorList>
    </citation>
    <scope>NUCLEOTIDE SEQUENCE</scope>
    <source>
        <tissue evidence="1">Shoot tissue taken approximately 20 cm above the soil surface</tissue>
    </source>
</reference>
<protein>
    <submittedName>
        <fullName evidence="1">Uncharacterized protein</fullName>
    </submittedName>
</protein>
<proteinExistence type="predicted"/>
<sequence>MSVHVSMLSKRDCCLDEVMYSSYFNHVLPAQSIDVNVKSQEMFPSE</sequence>
<organism evidence="1">
    <name type="scientific">Arundo donax</name>
    <name type="common">Giant reed</name>
    <name type="synonym">Donax arundinaceus</name>
    <dbReference type="NCBI Taxonomy" id="35708"/>
    <lineage>
        <taxon>Eukaryota</taxon>
        <taxon>Viridiplantae</taxon>
        <taxon>Streptophyta</taxon>
        <taxon>Embryophyta</taxon>
        <taxon>Tracheophyta</taxon>
        <taxon>Spermatophyta</taxon>
        <taxon>Magnoliopsida</taxon>
        <taxon>Liliopsida</taxon>
        <taxon>Poales</taxon>
        <taxon>Poaceae</taxon>
        <taxon>PACMAD clade</taxon>
        <taxon>Arundinoideae</taxon>
        <taxon>Arundineae</taxon>
        <taxon>Arundo</taxon>
    </lineage>
</organism>